<dbReference type="EMBL" id="VWSJ01000001">
    <property type="protein sequence ID" value="MSN95666.1"/>
    <property type="molecule type" value="Genomic_DNA"/>
</dbReference>
<sequence length="454" mass="54199">MNRKFLLKNSDILDILFKNQIVVYKSKITKFYTKISKQTTISYKKRDNAYYLNETTNSLEPKNVEIMISKNQYKTAKKEKISRSIKKEHFSFKIENEEYFLDVFKSNLKGIVILEVKINSKIDANNFQFNEILKNIEKKEITSNSAYEDKYLCLYGDIEAKTNKSNSMKFLDYSDAYDNFKAITTQIYDEILKYKDEYLTTKNSEILHKIRVNIKKSRSLLKMSSDLYDPKISKIILENLKIAIKQTNHRHDFDVFINYLKKVPNSSQVIESLEFVANQKFFDVCKFIENEEMDDVLLDYEILLKDSNKIYATNKFMMKKFVALTLRKEIVKLEKKLFKLSDESQNKSFHKVRFQIQNINYLFENFIEMFGLKSFEKCYKMSKDIEKLFQNLKDQDAWCHIISMYDKGEIHQFLTTQKDEISIKMFELRGEILEKKDKFMKKISKISKILKAYY</sequence>
<name>A0A6L5WG15_9BACT</name>
<dbReference type="InterPro" id="IPR038186">
    <property type="entry name" value="CHAD_dom_sf"/>
</dbReference>
<gene>
    <name evidence="2" type="ORF">F1B92_00370</name>
</gene>
<protein>
    <submittedName>
        <fullName evidence="2">CHAD domain-containing protein</fullName>
    </submittedName>
</protein>
<keyword evidence="3" id="KW-1185">Reference proteome</keyword>
<evidence type="ECO:0000313" key="2">
    <source>
        <dbReference type="EMBL" id="MSN95666.1"/>
    </source>
</evidence>
<accession>A0A6L5WG15</accession>
<dbReference type="Gene3D" id="1.40.20.10">
    <property type="entry name" value="CHAD domain"/>
    <property type="match status" value="1"/>
</dbReference>
<dbReference type="Gene3D" id="2.40.320.10">
    <property type="entry name" value="Hypothetical Protein Pfu-838710-001"/>
    <property type="match status" value="1"/>
</dbReference>
<evidence type="ECO:0000313" key="3">
    <source>
        <dbReference type="Proteomes" id="UP000476338"/>
    </source>
</evidence>
<dbReference type="AlphaFoldDB" id="A0A6L5WG15"/>
<organism evidence="2 3">
    <name type="scientific">Campylobacter portucalensis</name>
    <dbReference type="NCBI Taxonomy" id="2608384"/>
    <lineage>
        <taxon>Bacteria</taxon>
        <taxon>Pseudomonadati</taxon>
        <taxon>Campylobacterota</taxon>
        <taxon>Epsilonproteobacteria</taxon>
        <taxon>Campylobacterales</taxon>
        <taxon>Campylobacteraceae</taxon>
        <taxon>Campylobacter</taxon>
    </lineage>
</organism>
<dbReference type="Pfam" id="PF05235">
    <property type="entry name" value="CHAD"/>
    <property type="match status" value="1"/>
</dbReference>
<dbReference type="InterPro" id="IPR033469">
    <property type="entry name" value="CYTH-like_dom_sf"/>
</dbReference>
<dbReference type="InterPro" id="IPR007899">
    <property type="entry name" value="CHAD_dom"/>
</dbReference>
<evidence type="ECO:0000259" key="1">
    <source>
        <dbReference type="Pfam" id="PF05235"/>
    </source>
</evidence>
<reference evidence="2 3" key="1">
    <citation type="submission" date="2019-09" db="EMBL/GenBank/DDBJ databases">
        <authorList>
            <person name="Silva M."/>
            <person name="Pereira G."/>
            <person name="Lopes-Da-Costa L."/>
            <person name="Silva E."/>
        </authorList>
    </citation>
    <scope>NUCLEOTIDE SEQUENCE [LARGE SCALE GENOMIC DNA]</scope>
    <source>
        <strain evidence="2 3">FMV-PI01</strain>
    </source>
</reference>
<dbReference type="Proteomes" id="UP000476338">
    <property type="component" value="Unassembled WGS sequence"/>
</dbReference>
<reference evidence="2 3" key="2">
    <citation type="submission" date="2020-03" db="EMBL/GenBank/DDBJ databases">
        <title>Campylobacter portucalensis sp. nov., a new species of Campylobacter isolated from the reproductive tract of bulls.</title>
        <authorList>
            <person name="Silva M.F."/>
            <person name="Pereira G."/>
            <person name="Carneiro C."/>
            <person name="Hemphill A."/>
            <person name="Mateus L."/>
            <person name="Lopes-Da-Costa L."/>
            <person name="Silva E."/>
        </authorList>
    </citation>
    <scope>NUCLEOTIDE SEQUENCE [LARGE SCALE GENOMIC DNA]</scope>
    <source>
        <strain evidence="2 3">FMV-PI01</strain>
    </source>
</reference>
<feature type="domain" description="CHAD" evidence="1">
    <location>
        <begin position="185"/>
        <end position="399"/>
    </location>
</feature>
<proteinExistence type="predicted"/>
<dbReference type="SUPFAM" id="SSF55154">
    <property type="entry name" value="CYTH-like phosphatases"/>
    <property type="match status" value="1"/>
</dbReference>
<dbReference type="RefSeq" id="WP_154569937.1">
    <property type="nucleotide sequence ID" value="NZ_VWSJ01000001.1"/>
</dbReference>
<comment type="caution">
    <text evidence="2">The sequence shown here is derived from an EMBL/GenBank/DDBJ whole genome shotgun (WGS) entry which is preliminary data.</text>
</comment>